<gene>
    <name evidence="2" type="ORF">IFR04_015853</name>
</gene>
<feature type="region of interest" description="Disordered" evidence="1">
    <location>
        <begin position="341"/>
        <end position="415"/>
    </location>
</feature>
<feature type="region of interest" description="Disordered" evidence="1">
    <location>
        <begin position="119"/>
        <end position="160"/>
    </location>
</feature>
<dbReference type="AlphaFoldDB" id="A0A8H7W0W3"/>
<evidence type="ECO:0000313" key="3">
    <source>
        <dbReference type="Proteomes" id="UP000664132"/>
    </source>
</evidence>
<feature type="region of interest" description="Disordered" evidence="1">
    <location>
        <begin position="861"/>
        <end position="935"/>
    </location>
</feature>
<feature type="compositionally biased region" description="Basic and acidic residues" evidence="1">
    <location>
        <begin position="274"/>
        <end position="285"/>
    </location>
</feature>
<feature type="compositionally biased region" description="Polar residues" evidence="1">
    <location>
        <begin position="354"/>
        <end position="373"/>
    </location>
</feature>
<dbReference type="EMBL" id="JAFJYH010000537">
    <property type="protein sequence ID" value="KAG4411012.1"/>
    <property type="molecule type" value="Genomic_DNA"/>
</dbReference>
<feature type="region of interest" description="Disordered" evidence="1">
    <location>
        <begin position="189"/>
        <end position="285"/>
    </location>
</feature>
<reference evidence="2" key="1">
    <citation type="submission" date="2021-02" db="EMBL/GenBank/DDBJ databases">
        <title>Genome sequence Cadophora malorum strain M34.</title>
        <authorList>
            <person name="Stefanovic E."/>
            <person name="Vu D."/>
            <person name="Scully C."/>
            <person name="Dijksterhuis J."/>
            <person name="Roader J."/>
            <person name="Houbraken J."/>
        </authorList>
    </citation>
    <scope>NUCLEOTIDE SEQUENCE</scope>
    <source>
        <strain evidence="2">M34</strain>
    </source>
</reference>
<feature type="compositionally biased region" description="Basic and acidic residues" evidence="1">
    <location>
        <begin position="518"/>
        <end position="537"/>
    </location>
</feature>
<feature type="region of interest" description="Disordered" evidence="1">
    <location>
        <begin position="788"/>
        <end position="813"/>
    </location>
</feature>
<comment type="caution">
    <text evidence="2">The sequence shown here is derived from an EMBL/GenBank/DDBJ whole genome shotgun (WGS) entry which is preliminary data.</text>
</comment>
<feature type="compositionally biased region" description="Basic residues" evidence="1">
    <location>
        <begin position="658"/>
        <end position="675"/>
    </location>
</feature>
<organism evidence="2 3">
    <name type="scientific">Cadophora malorum</name>
    <dbReference type="NCBI Taxonomy" id="108018"/>
    <lineage>
        <taxon>Eukaryota</taxon>
        <taxon>Fungi</taxon>
        <taxon>Dikarya</taxon>
        <taxon>Ascomycota</taxon>
        <taxon>Pezizomycotina</taxon>
        <taxon>Leotiomycetes</taxon>
        <taxon>Helotiales</taxon>
        <taxon>Ploettnerulaceae</taxon>
        <taxon>Cadophora</taxon>
    </lineage>
</organism>
<dbReference type="OrthoDB" id="4207369at2759"/>
<name>A0A8H7W0W3_9HELO</name>
<feature type="compositionally biased region" description="Basic and acidic residues" evidence="1">
    <location>
        <begin position="802"/>
        <end position="813"/>
    </location>
</feature>
<feature type="region of interest" description="Disordered" evidence="1">
    <location>
        <begin position="658"/>
        <end position="751"/>
    </location>
</feature>
<feature type="region of interest" description="Disordered" evidence="1">
    <location>
        <begin position="499"/>
        <end position="543"/>
    </location>
</feature>
<proteinExistence type="predicted"/>
<protein>
    <submittedName>
        <fullName evidence="2">Uncharacterized protein</fullName>
    </submittedName>
</protein>
<evidence type="ECO:0000313" key="2">
    <source>
        <dbReference type="EMBL" id="KAG4411012.1"/>
    </source>
</evidence>
<evidence type="ECO:0000256" key="1">
    <source>
        <dbReference type="SAM" id="MobiDB-lite"/>
    </source>
</evidence>
<feature type="compositionally biased region" description="Basic residues" evidence="1">
    <location>
        <begin position="385"/>
        <end position="401"/>
    </location>
</feature>
<sequence>MGARKRRRGVGAKQNIAEAKWMVVDGAGVERSVDGREGNAMGGVSPMKGAGVLKDEDAFVVPRKRTNANHMITPRKPLRSIENSVVAPVLEVGQNLGPMKEVKSPAKSPAKGVMVALQDLDRQGTENADKEMVKPRRRKSMRKSRRLTTSDLVEETTEERRGSFVFGKVGGDAEVETFSGVVAPLEQAGAQSEVTSANVEQSAEAEAVSPVLEEATVTLPVEKTSESQETVSAEQEADAEENIAPEVTLSEQDEELQHEAPDQAEEQDNVADIVESRDDVASKTERSLSAVNAELDRLFGIVPVVDVSTTESPQLEIIGEQAVEAAAELTDIQRVTFESSELEAISEQPPQTPPKTSQLQSAVLEPTESNMATILSPAKSVGTPRSRRKTPQRSATRRSTRTSRSSRASSLPREEISVQAATVVELTTSETVNVALYIDSHAIDSVSQDSDVKAASEVEQDEIVEKANNMAIEQTSSYDEQLTDSNTLDEILDTTKVVEASVDAQPEPDSIPTEDNEHEMSDVMVPERHDEVERGSTEQESCDEQLRLEVEIFTPKRKGFKAKSHSPIIQSLQDVPSSEDISEEAAETFELIELESITTSEYAPCSPPDEASEELHESSTPEPSTTELTETICENAPVAVYDHDDTDMLRNFLSKVKANKAAKAKTSIPKRKRSLPHSPLQIPLEAVDAPSSPGSPKAKDEFDVSLPEASPSKRRKRSEPIQEAIPQEEDVTEPRSIRRSGRTRLPVKAAPAAPSFIPVRRLGQDGDSTVTLRRNEEKELAALTKVNTRKNKGGAAHPADVLAKKADEKEDPAVRQRALKEVFDEKSYKQKLNKKGNTVVWAEELAQFQTEEGKKIVLASLPEKDGKKEGKKVSVAEKEPEREKEKPILPGDERKSVSVSASSTPKVKVGMRSKMTLGMAANGTPAPKRRVRGRS</sequence>
<feature type="region of interest" description="Disordered" evidence="1">
    <location>
        <begin position="594"/>
        <end position="630"/>
    </location>
</feature>
<dbReference type="Proteomes" id="UP000664132">
    <property type="component" value="Unassembled WGS sequence"/>
</dbReference>
<feature type="compositionally biased region" description="Polar residues" evidence="1">
    <location>
        <begin position="189"/>
        <end position="201"/>
    </location>
</feature>
<accession>A0A8H7W0W3</accession>
<keyword evidence="3" id="KW-1185">Reference proteome</keyword>
<feature type="compositionally biased region" description="Basic residues" evidence="1">
    <location>
        <begin position="135"/>
        <end position="146"/>
    </location>
</feature>
<feature type="compositionally biased region" description="Low complexity" evidence="1">
    <location>
        <begin position="620"/>
        <end position="630"/>
    </location>
</feature>
<feature type="compositionally biased region" description="Basic and acidic residues" evidence="1">
    <location>
        <begin position="119"/>
        <end position="134"/>
    </location>
</feature>
<feature type="compositionally biased region" description="Basic and acidic residues" evidence="1">
    <location>
        <begin position="862"/>
        <end position="896"/>
    </location>
</feature>